<dbReference type="EMBL" id="KZ303551">
    <property type="protein sequence ID" value="PIA13004.1"/>
    <property type="molecule type" value="Genomic_DNA"/>
</dbReference>
<feature type="compositionally biased region" description="Acidic residues" evidence="1">
    <location>
        <begin position="118"/>
        <end position="157"/>
    </location>
</feature>
<dbReference type="AlphaFoldDB" id="A0A2G5B1X2"/>
<organism evidence="2 3">
    <name type="scientific">Coemansia reversa (strain ATCC 12441 / NRRL 1564)</name>
    <dbReference type="NCBI Taxonomy" id="763665"/>
    <lineage>
        <taxon>Eukaryota</taxon>
        <taxon>Fungi</taxon>
        <taxon>Fungi incertae sedis</taxon>
        <taxon>Zoopagomycota</taxon>
        <taxon>Kickxellomycotina</taxon>
        <taxon>Kickxellomycetes</taxon>
        <taxon>Kickxellales</taxon>
        <taxon>Kickxellaceae</taxon>
        <taxon>Coemansia</taxon>
    </lineage>
</organism>
<name>A0A2G5B1X2_COERN</name>
<evidence type="ECO:0000313" key="3">
    <source>
        <dbReference type="Proteomes" id="UP000242474"/>
    </source>
</evidence>
<evidence type="ECO:0000313" key="2">
    <source>
        <dbReference type="EMBL" id="PIA13004.1"/>
    </source>
</evidence>
<feature type="compositionally biased region" description="Low complexity" evidence="1">
    <location>
        <begin position="89"/>
        <end position="100"/>
    </location>
</feature>
<evidence type="ECO:0000256" key="1">
    <source>
        <dbReference type="SAM" id="MobiDB-lite"/>
    </source>
</evidence>
<dbReference type="OrthoDB" id="5589637at2759"/>
<dbReference type="Proteomes" id="UP000242474">
    <property type="component" value="Unassembled WGS sequence"/>
</dbReference>
<keyword evidence="3" id="KW-1185">Reference proteome</keyword>
<proteinExistence type="predicted"/>
<feature type="region of interest" description="Disordered" evidence="1">
    <location>
        <begin position="77"/>
        <end position="162"/>
    </location>
</feature>
<gene>
    <name evidence="2" type="ORF">COEREDRAFT_83768</name>
</gene>
<protein>
    <submittedName>
        <fullName evidence="2">Uncharacterized protein</fullName>
    </submittedName>
</protein>
<reference evidence="2 3" key="1">
    <citation type="journal article" date="2015" name="Genome Biol. Evol.">
        <title>Phylogenomic analyses indicate that early fungi evolved digesting cell walls of algal ancestors of land plants.</title>
        <authorList>
            <person name="Chang Y."/>
            <person name="Wang S."/>
            <person name="Sekimoto S."/>
            <person name="Aerts A.L."/>
            <person name="Choi C."/>
            <person name="Clum A."/>
            <person name="LaButti K.M."/>
            <person name="Lindquist E.A."/>
            <person name="Yee Ngan C."/>
            <person name="Ohm R.A."/>
            <person name="Salamov A.A."/>
            <person name="Grigoriev I.V."/>
            <person name="Spatafora J.W."/>
            <person name="Berbee M.L."/>
        </authorList>
    </citation>
    <scope>NUCLEOTIDE SEQUENCE [LARGE SCALE GENOMIC DNA]</scope>
    <source>
        <strain evidence="2 3">NRRL 1564</strain>
    </source>
</reference>
<accession>A0A2G5B1X2</accession>
<sequence length="180" mass="18465">MQEISDNWDNIVSVINADLPTLKAANPSIYAQATSVIGGTEVTQDFDVDLVQHVATGIDSGLMNAVLSRAGVEGVTLDGKEIPTDDNADSASDSQSSATSESDEAATEQDSDSSSSNTEDDVEDSDASDETEESEESDESDESESDGSSSEEDDDDTGNASALVAAPLAAGVAVIAAAFF</sequence>
<feature type="compositionally biased region" description="Acidic residues" evidence="1">
    <location>
        <begin position="101"/>
        <end position="111"/>
    </location>
</feature>